<name>F0ZLS2_DICPU</name>
<dbReference type="Gene3D" id="3.40.50.150">
    <property type="entry name" value="Vaccinia Virus protein VP39"/>
    <property type="match status" value="1"/>
</dbReference>
<feature type="domain" description="Methyltransferase type 11" evidence="4">
    <location>
        <begin position="123"/>
        <end position="222"/>
    </location>
</feature>
<evidence type="ECO:0000256" key="1">
    <source>
        <dbReference type="ARBA" id="ARBA00022603"/>
    </source>
</evidence>
<dbReference type="FunCoup" id="F0ZLS2">
    <property type="interactions" value="233"/>
</dbReference>
<dbReference type="KEGG" id="dpp:DICPUDRAFT_97998"/>
<dbReference type="GO" id="GO:0005739">
    <property type="term" value="C:mitochondrion"/>
    <property type="evidence" value="ECO:0000318"/>
    <property type="project" value="GO_Central"/>
</dbReference>
<feature type="region of interest" description="Disordered" evidence="3">
    <location>
        <begin position="435"/>
        <end position="471"/>
    </location>
</feature>
<dbReference type="GO" id="GO:0032259">
    <property type="term" value="P:methylation"/>
    <property type="evidence" value="ECO:0007669"/>
    <property type="project" value="UniProtKB-KW"/>
</dbReference>
<evidence type="ECO:0000256" key="2">
    <source>
        <dbReference type="ARBA" id="ARBA00022679"/>
    </source>
</evidence>
<evidence type="ECO:0000259" key="4">
    <source>
        <dbReference type="Pfam" id="PF08241"/>
    </source>
</evidence>
<dbReference type="GO" id="GO:0030435">
    <property type="term" value="P:sporulation resulting in formation of a cellular spore"/>
    <property type="evidence" value="ECO:0007669"/>
    <property type="project" value="EnsemblProtists"/>
</dbReference>
<dbReference type="Proteomes" id="UP000001064">
    <property type="component" value="Unassembled WGS sequence"/>
</dbReference>
<dbReference type="eggNOG" id="KOG2940">
    <property type="taxonomic scope" value="Eukaryota"/>
</dbReference>
<feature type="compositionally biased region" description="Low complexity" evidence="3">
    <location>
        <begin position="442"/>
        <end position="471"/>
    </location>
</feature>
<dbReference type="GeneID" id="10501777"/>
<organism evidence="5 6">
    <name type="scientific">Dictyostelium purpureum</name>
    <name type="common">Slime mold</name>
    <dbReference type="NCBI Taxonomy" id="5786"/>
    <lineage>
        <taxon>Eukaryota</taxon>
        <taxon>Amoebozoa</taxon>
        <taxon>Evosea</taxon>
        <taxon>Eumycetozoa</taxon>
        <taxon>Dictyostelia</taxon>
        <taxon>Dictyosteliales</taxon>
        <taxon>Dictyosteliaceae</taxon>
        <taxon>Dictyostelium</taxon>
    </lineage>
</organism>
<protein>
    <recommendedName>
        <fullName evidence="4">Methyltransferase type 11 domain-containing protein</fullName>
    </recommendedName>
</protein>
<dbReference type="CDD" id="cd02440">
    <property type="entry name" value="AdoMet_MTases"/>
    <property type="match status" value="1"/>
</dbReference>
<evidence type="ECO:0000313" key="5">
    <source>
        <dbReference type="EMBL" id="EGC35120.1"/>
    </source>
</evidence>
<dbReference type="RefSeq" id="XP_003288372.1">
    <property type="nucleotide sequence ID" value="XM_003288324.1"/>
</dbReference>
<dbReference type="PANTHER" id="PTHR13090">
    <property type="entry name" value="ARGININE-HYDROXYLASE NDUFAF5, MITOCHONDRIAL"/>
    <property type="match status" value="1"/>
</dbReference>
<sequence>MINRSILIKNRLSFFKSLKKNETILSSININSNNSINGTSSNNLFNINNINSNNKNNNNNNKRFYSNYSKMTIFDSNIKKIQRDNSVTNVDNPKDYDYLFEEVSDRLADRILDIKEYKCSKVLDFGCRNGLLLKNIEKRGVKFDSYYMVDSSKELLYRDQNEDDKYEVKPTRILLDSLEEKLPIEDQSLDLIVSNLSLHWINDLPGVFGNLKRLLKPNGVFLATLFGEETLTELKDALYLAEIEREGGFSPHVSPFTKISDIGNILSKNRFSLPTVDTEKIIVNYDNMFILMRDLQNMGENNAILKRRNFTSKDTFLAASSIYSHLYGNENGSIPATFQIIFLIGWAPHESQQKPKARGSATRHFSELDSSVGYKLNNSSNPVKIDHSIENLNENNKQEHQKQPNQVIDDSINEPFPQTEDFIIKRLDFHGNFHFDKKVTPNNDGNNDNNNNNNNNNNQKDNGNENTDNKK</sequence>
<dbReference type="AlphaFoldDB" id="F0ZLS2"/>
<evidence type="ECO:0000256" key="3">
    <source>
        <dbReference type="SAM" id="MobiDB-lite"/>
    </source>
</evidence>
<dbReference type="EMBL" id="GL871071">
    <property type="protein sequence ID" value="EGC35120.1"/>
    <property type="molecule type" value="Genomic_DNA"/>
</dbReference>
<reference evidence="6" key="1">
    <citation type="journal article" date="2011" name="Genome Biol.">
        <title>Comparative genomics of the social amoebae Dictyostelium discoideum and Dictyostelium purpureum.</title>
        <authorList>
            <consortium name="US DOE Joint Genome Institute (JGI-PGF)"/>
            <person name="Sucgang R."/>
            <person name="Kuo A."/>
            <person name="Tian X."/>
            <person name="Salerno W."/>
            <person name="Parikh A."/>
            <person name="Feasley C.L."/>
            <person name="Dalin E."/>
            <person name="Tu H."/>
            <person name="Huang E."/>
            <person name="Barry K."/>
            <person name="Lindquist E."/>
            <person name="Shapiro H."/>
            <person name="Bruce D."/>
            <person name="Schmutz J."/>
            <person name="Salamov A."/>
            <person name="Fey P."/>
            <person name="Gaudet P."/>
            <person name="Anjard C."/>
            <person name="Babu M.M."/>
            <person name="Basu S."/>
            <person name="Bushmanova Y."/>
            <person name="van der Wel H."/>
            <person name="Katoh-Kurasawa M."/>
            <person name="Dinh C."/>
            <person name="Coutinho P.M."/>
            <person name="Saito T."/>
            <person name="Elias M."/>
            <person name="Schaap P."/>
            <person name="Kay R.R."/>
            <person name="Henrissat B."/>
            <person name="Eichinger L."/>
            <person name="Rivero F."/>
            <person name="Putnam N.H."/>
            <person name="West C.M."/>
            <person name="Loomis W.F."/>
            <person name="Chisholm R.L."/>
            <person name="Shaulsky G."/>
            <person name="Strassmann J.E."/>
            <person name="Queller D.C."/>
            <person name="Kuspa A."/>
            <person name="Grigoriev I.V."/>
        </authorList>
    </citation>
    <scope>NUCLEOTIDE SEQUENCE [LARGE SCALE GENOMIC DNA]</scope>
    <source>
        <strain evidence="6">QSDP1</strain>
    </source>
</reference>
<proteinExistence type="predicted"/>
<keyword evidence="6" id="KW-1185">Reference proteome</keyword>
<dbReference type="GO" id="GO:0008757">
    <property type="term" value="F:S-adenosylmethionine-dependent methyltransferase activity"/>
    <property type="evidence" value="ECO:0007669"/>
    <property type="project" value="InterPro"/>
</dbReference>
<dbReference type="SUPFAM" id="SSF53335">
    <property type="entry name" value="S-adenosyl-L-methionine-dependent methyltransferases"/>
    <property type="match status" value="1"/>
</dbReference>
<keyword evidence="1" id="KW-0489">Methyltransferase</keyword>
<dbReference type="InterPro" id="IPR013216">
    <property type="entry name" value="Methyltransf_11"/>
</dbReference>
<dbReference type="OrthoDB" id="16816at2759"/>
<dbReference type="GO" id="GO:0031154">
    <property type="term" value="P:culmination involved in sorocarp development"/>
    <property type="evidence" value="ECO:0007669"/>
    <property type="project" value="EnsemblProtists"/>
</dbReference>
<dbReference type="GO" id="GO:0032981">
    <property type="term" value="P:mitochondrial respiratory chain complex I assembly"/>
    <property type="evidence" value="ECO:0000318"/>
    <property type="project" value="GO_Central"/>
</dbReference>
<dbReference type="OMA" id="QCCTRIR"/>
<accession>F0ZLS2</accession>
<dbReference type="VEuPathDB" id="AmoebaDB:DICPUDRAFT_97998"/>
<evidence type="ECO:0000313" key="6">
    <source>
        <dbReference type="Proteomes" id="UP000001064"/>
    </source>
</evidence>
<gene>
    <name evidence="5" type="ORF">DICPUDRAFT_97998</name>
</gene>
<dbReference type="InterPro" id="IPR029063">
    <property type="entry name" value="SAM-dependent_MTases_sf"/>
</dbReference>
<dbReference type="InParanoid" id="F0ZLS2"/>
<dbReference type="STRING" id="5786.F0ZLS2"/>
<dbReference type="PANTHER" id="PTHR13090:SF1">
    <property type="entry name" value="ARGININE-HYDROXYLASE NDUFAF5, MITOCHONDRIAL"/>
    <property type="match status" value="1"/>
</dbReference>
<dbReference type="InterPro" id="IPR050602">
    <property type="entry name" value="Malonyl-ACP_OMT"/>
</dbReference>
<dbReference type="GO" id="GO:0042331">
    <property type="term" value="P:phototaxis"/>
    <property type="evidence" value="ECO:0007669"/>
    <property type="project" value="EnsemblProtists"/>
</dbReference>
<dbReference type="GO" id="GO:0010507">
    <property type="term" value="P:negative regulation of autophagy"/>
    <property type="evidence" value="ECO:0007669"/>
    <property type="project" value="EnsemblProtists"/>
</dbReference>
<dbReference type="Pfam" id="PF08241">
    <property type="entry name" value="Methyltransf_11"/>
    <property type="match status" value="1"/>
</dbReference>
<keyword evidence="2" id="KW-0808">Transferase</keyword>